<name>A0A1W6MKX4_9FLAO</name>
<gene>
    <name evidence="1" type="ORF">BST97_09615</name>
</gene>
<organism evidence="1 2">
    <name type="scientific">Nonlabens spongiae</name>
    <dbReference type="NCBI Taxonomy" id="331648"/>
    <lineage>
        <taxon>Bacteria</taxon>
        <taxon>Pseudomonadati</taxon>
        <taxon>Bacteroidota</taxon>
        <taxon>Flavobacteriia</taxon>
        <taxon>Flavobacteriales</taxon>
        <taxon>Flavobacteriaceae</taxon>
        <taxon>Nonlabens</taxon>
    </lineage>
</organism>
<dbReference type="EMBL" id="CP019344">
    <property type="protein sequence ID" value="ARN78227.1"/>
    <property type="molecule type" value="Genomic_DNA"/>
</dbReference>
<accession>A0A1W6MKX4</accession>
<keyword evidence="2" id="KW-1185">Reference proteome</keyword>
<evidence type="ECO:0000313" key="2">
    <source>
        <dbReference type="Proteomes" id="UP000193431"/>
    </source>
</evidence>
<dbReference type="AlphaFoldDB" id="A0A1W6MKX4"/>
<proteinExistence type="predicted"/>
<sequence>MLYRRTSNLIPCLTHETTIQKLEEWIENDLIRECEWTEGYFEVGLVLTYEHFKIDDDNRIRDDFYRDKKCSLVPESEAYLKWLSTD</sequence>
<evidence type="ECO:0000313" key="1">
    <source>
        <dbReference type="EMBL" id="ARN78227.1"/>
    </source>
</evidence>
<reference evidence="1 2" key="1">
    <citation type="submission" date="2016-11" db="EMBL/GenBank/DDBJ databases">
        <title>Trade-off between light-utilization and light-protection in marine flavobacteria.</title>
        <authorList>
            <person name="Kumagai Y."/>
        </authorList>
    </citation>
    <scope>NUCLEOTIDE SEQUENCE [LARGE SCALE GENOMIC DNA]</scope>
    <source>
        <strain evidence="1 2">JCM 13191</strain>
    </source>
</reference>
<protein>
    <submittedName>
        <fullName evidence="1">Uncharacterized protein</fullName>
    </submittedName>
</protein>
<dbReference type="Proteomes" id="UP000193431">
    <property type="component" value="Chromosome"/>
</dbReference>